<name>A0A4Y4EVV8_9GAMM</name>
<keyword evidence="5 7" id="KW-1133">Transmembrane helix</keyword>
<evidence type="ECO:0000256" key="7">
    <source>
        <dbReference type="SAM" id="Phobius"/>
    </source>
</evidence>
<evidence type="ECO:0000259" key="8">
    <source>
        <dbReference type="Pfam" id="PF04039"/>
    </source>
</evidence>
<protein>
    <submittedName>
        <fullName evidence="9">Na(+)/H(+) antiporter subunit B</fullName>
    </submittedName>
</protein>
<feature type="transmembrane region" description="Helical" evidence="7">
    <location>
        <begin position="35"/>
        <end position="56"/>
    </location>
</feature>
<proteinExistence type="inferred from homology"/>
<keyword evidence="6 7" id="KW-0472">Membrane</keyword>
<evidence type="ECO:0000256" key="1">
    <source>
        <dbReference type="ARBA" id="ARBA00004651"/>
    </source>
</evidence>
<feature type="transmembrane region" description="Helical" evidence="7">
    <location>
        <begin position="72"/>
        <end position="91"/>
    </location>
</feature>
<evidence type="ECO:0000256" key="6">
    <source>
        <dbReference type="ARBA" id="ARBA00023136"/>
    </source>
</evidence>
<evidence type="ECO:0000256" key="2">
    <source>
        <dbReference type="ARBA" id="ARBA00009425"/>
    </source>
</evidence>
<evidence type="ECO:0000256" key="4">
    <source>
        <dbReference type="ARBA" id="ARBA00022692"/>
    </source>
</evidence>
<accession>A0A4Y4EVV8</accession>
<evidence type="ECO:0000256" key="3">
    <source>
        <dbReference type="ARBA" id="ARBA00022475"/>
    </source>
</evidence>
<keyword evidence="10" id="KW-1185">Reference proteome</keyword>
<feature type="transmembrane region" description="Helical" evidence="7">
    <location>
        <begin position="117"/>
        <end position="135"/>
    </location>
</feature>
<evidence type="ECO:0000313" key="9">
    <source>
        <dbReference type="EMBL" id="GED21327.1"/>
    </source>
</evidence>
<dbReference type="Proteomes" id="UP000319812">
    <property type="component" value="Unassembled WGS sequence"/>
</dbReference>
<organism evidence="9 10">
    <name type="scientific">Halomonas halmophila</name>
    <dbReference type="NCBI Taxonomy" id="252"/>
    <lineage>
        <taxon>Bacteria</taxon>
        <taxon>Pseudomonadati</taxon>
        <taxon>Pseudomonadota</taxon>
        <taxon>Gammaproteobacteria</taxon>
        <taxon>Oceanospirillales</taxon>
        <taxon>Halomonadaceae</taxon>
        <taxon>Halomonas</taxon>
    </lineage>
</organism>
<dbReference type="PANTHER" id="PTHR33932">
    <property type="entry name" value="NA(+)/H(+) ANTIPORTER SUBUNIT B"/>
    <property type="match status" value="1"/>
</dbReference>
<dbReference type="AlphaFoldDB" id="A0A4Y4EVV8"/>
<dbReference type="GO" id="GO:0005886">
    <property type="term" value="C:plasma membrane"/>
    <property type="evidence" value="ECO:0007669"/>
    <property type="project" value="UniProtKB-SubCell"/>
</dbReference>
<dbReference type="RefSeq" id="WP_141317343.1">
    <property type="nucleotide sequence ID" value="NZ_BJOC01000006.1"/>
</dbReference>
<dbReference type="Pfam" id="PF04039">
    <property type="entry name" value="MnhB"/>
    <property type="match status" value="1"/>
</dbReference>
<dbReference type="OrthoDB" id="9798859at2"/>
<dbReference type="PANTHER" id="PTHR33932:SF4">
    <property type="entry name" value="NA(+)_H(+) ANTIPORTER SUBUNIT B"/>
    <property type="match status" value="1"/>
</dbReference>
<feature type="transmembrane region" description="Helical" evidence="7">
    <location>
        <begin position="7"/>
        <end position="29"/>
    </location>
</feature>
<comment type="subcellular location">
    <subcellularLocation>
        <location evidence="1">Cell membrane</location>
        <topology evidence="1">Multi-pass membrane protein</topology>
    </subcellularLocation>
</comment>
<reference evidence="9 10" key="1">
    <citation type="submission" date="2019-06" db="EMBL/GenBank/DDBJ databases">
        <title>Whole genome shotgun sequence of Halomonas halmophila NBRC 15537.</title>
        <authorList>
            <person name="Hosoyama A."/>
            <person name="Uohara A."/>
            <person name="Ohji S."/>
            <person name="Ichikawa N."/>
        </authorList>
    </citation>
    <scope>NUCLEOTIDE SEQUENCE [LARGE SCALE GENOMIC DNA]</scope>
    <source>
        <strain evidence="9 10">NBRC 15537</strain>
    </source>
</reference>
<evidence type="ECO:0000256" key="5">
    <source>
        <dbReference type="ARBA" id="ARBA00022989"/>
    </source>
</evidence>
<keyword evidence="4 7" id="KW-0812">Transmembrane</keyword>
<dbReference type="InterPro" id="IPR007182">
    <property type="entry name" value="MnhB"/>
</dbReference>
<dbReference type="NCBIfam" id="NF009163">
    <property type="entry name" value="PRK12509.1"/>
    <property type="match status" value="1"/>
</dbReference>
<feature type="domain" description="Na+/H+ antiporter MnhB subunit-related protein" evidence="8">
    <location>
        <begin position="8"/>
        <end position="129"/>
    </location>
</feature>
<dbReference type="InterPro" id="IPR050622">
    <property type="entry name" value="CPA3_antiporter_subunitB"/>
</dbReference>
<dbReference type="EMBL" id="BJOC01000006">
    <property type="protein sequence ID" value="GED21327.1"/>
    <property type="molecule type" value="Genomic_DNA"/>
</dbReference>
<evidence type="ECO:0000313" key="10">
    <source>
        <dbReference type="Proteomes" id="UP000319812"/>
    </source>
</evidence>
<sequence length="145" mass="15356">MVRSGTLILSVAARLLLPLQLLFSLFLLLRGHDAPGGGFIAGLVASGAFALYFFAYGRQALSAMLKVSPRDLVAVGLLLGVLSTLPAWWFGEAFFTAQWWTLPIIGFKASTPLVFDIGVYLVVVGAVLTAITALADTARTQGAND</sequence>
<gene>
    <name evidence="9" type="primary">shaB</name>
    <name evidence="9" type="ORF">HHA01_03040</name>
</gene>
<comment type="similarity">
    <text evidence="2">Belongs to the CPA3 antiporters (TC 2.A.63) subunit B family.</text>
</comment>
<comment type="caution">
    <text evidence="9">The sequence shown here is derived from an EMBL/GenBank/DDBJ whole genome shotgun (WGS) entry which is preliminary data.</text>
</comment>
<keyword evidence="3" id="KW-1003">Cell membrane</keyword>